<feature type="compositionally biased region" description="Acidic residues" evidence="1">
    <location>
        <begin position="582"/>
        <end position="591"/>
    </location>
</feature>
<evidence type="ECO:0000313" key="2">
    <source>
        <dbReference type="EMBL" id="PFH59068.1"/>
    </source>
</evidence>
<feature type="region of interest" description="Disordered" evidence="1">
    <location>
        <begin position="466"/>
        <end position="613"/>
    </location>
</feature>
<reference evidence="2 3" key="1">
    <citation type="journal article" date="2015" name="BMC Genomics">
        <title>Gene expression during zombie ant biting behavior reflects the complexity underlying fungal parasitic behavioral manipulation.</title>
        <authorList>
            <person name="de Bekker C."/>
            <person name="Ohm R.A."/>
            <person name="Loreto R.G."/>
            <person name="Sebastian A."/>
            <person name="Albert I."/>
            <person name="Merrow M."/>
            <person name="Brachmann A."/>
            <person name="Hughes D.P."/>
        </authorList>
    </citation>
    <scope>NUCLEOTIDE SEQUENCE [LARGE SCALE GENOMIC DNA]</scope>
    <source>
        <strain evidence="2 3">SC16a</strain>
    </source>
</reference>
<dbReference type="AlphaFoldDB" id="A0A2A9PCP7"/>
<organism evidence="2 3">
    <name type="scientific">Ophiocordyceps unilateralis</name>
    <name type="common">Zombie-ant fungus</name>
    <name type="synonym">Torrubia unilateralis</name>
    <dbReference type="NCBI Taxonomy" id="268505"/>
    <lineage>
        <taxon>Eukaryota</taxon>
        <taxon>Fungi</taxon>
        <taxon>Dikarya</taxon>
        <taxon>Ascomycota</taxon>
        <taxon>Pezizomycotina</taxon>
        <taxon>Sordariomycetes</taxon>
        <taxon>Hypocreomycetidae</taxon>
        <taxon>Hypocreales</taxon>
        <taxon>Ophiocordycipitaceae</taxon>
        <taxon>Ophiocordyceps</taxon>
    </lineage>
</organism>
<feature type="compositionally biased region" description="Basic and acidic residues" evidence="1">
    <location>
        <begin position="281"/>
        <end position="292"/>
    </location>
</feature>
<evidence type="ECO:0000256" key="1">
    <source>
        <dbReference type="SAM" id="MobiDB-lite"/>
    </source>
</evidence>
<accession>A0A2A9PCP7</accession>
<dbReference type="Proteomes" id="UP000037136">
    <property type="component" value="Unassembled WGS sequence"/>
</dbReference>
<feature type="compositionally biased region" description="Polar residues" evidence="1">
    <location>
        <begin position="545"/>
        <end position="556"/>
    </location>
</feature>
<feature type="region of interest" description="Disordered" evidence="1">
    <location>
        <begin position="262"/>
        <end position="360"/>
    </location>
</feature>
<dbReference type="STRING" id="268505.A0A2A9PCP7"/>
<name>A0A2A9PCP7_OPHUN</name>
<dbReference type="EMBL" id="LAZP02000229">
    <property type="protein sequence ID" value="PFH59068.1"/>
    <property type="molecule type" value="Genomic_DNA"/>
</dbReference>
<dbReference type="OrthoDB" id="5382953at2759"/>
<feature type="compositionally biased region" description="Acidic residues" evidence="1">
    <location>
        <begin position="497"/>
        <end position="509"/>
    </location>
</feature>
<comment type="caution">
    <text evidence="2">The sequence shown here is derived from an EMBL/GenBank/DDBJ whole genome shotgun (WGS) entry which is preliminary data.</text>
</comment>
<feature type="compositionally biased region" description="Basic residues" evidence="1">
    <location>
        <begin position="516"/>
        <end position="531"/>
    </location>
</feature>
<evidence type="ECO:0000313" key="3">
    <source>
        <dbReference type="Proteomes" id="UP000037136"/>
    </source>
</evidence>
<sequence>MAGRKRRASTSSVDSVDESQIHWRQEVSVVRSVAKDAPSDDWPIFELRDAVVLNRDGQTLENALHVALRGPYMVRGHLIIDDPAQRSYLISRVRKSCPLEIRHSTTFAFGESDDGSPLIWVSGRGGWYEINPSPAYRQIYRKMCEATTLYYNMVDIYNSPKRPKKTKKTKHWALLDQLTGVFLQYAARVGDGSTLDEVIARCREHAAFLINQFLHLNTHIDWKPTAFYRWITTENAELVEKIDHVMKNPQIFRAISVEELTPAPRESTSTPPAKSASVEEVDGRKARLEQRLRASSSLAPPPAQLTKTRTAAQTTREPSKPDAAPASSSGPVPKSAKQTPKPLEPPAPADRPPSTSIQTDEPGLASVLEAMESTYDALIGSRKGVIESTVLNKLYFDYQFPAYRDSTVGSHKKPVQELLHYYATPLLQRFSKAKDESPEFYCWLEKLSRIEFEPMVYKMSDFPVTLHPRKRKPRNLKKEVPQQQPSTPPPVPAADTMEQDDDDDVDENDGQTTAARRGKSVKRHGRRKKSYLRPVAANKKRSHSQIDSDSESNGSESAPARNSHYFSDDGDDVMEDAPASDAGDDDNDETSAEPLTVVIRAERIPDATPKGPDETWICDQDGCSFIVRARDDVEGQERIRAHLSEHAQQLERVSLAVTESRGHMPINHLLEKIKRMGKKSLPRHQDTTPLPAPIKRKLIV</sequence>
<feature type="compositionally biased region" description="Polar residues" evidence="1">
    <location>
        <begin position="305"/>
        <end position="316"/>
    </location>
</feature>
<feature type="compositionally biased region" description="Low complexity" evidence="1">
    <location>
        <begin position="321"/>
        <end position="341"/>
    </location>
</feature>
<feature type="compositionally biased region" description="Pro residues" evidence="1">
    <location>
        <begin position="342"/>
        <end position="351"/>
    </location>
</feature>
<keyword evidence="3" id="KW-1185">Reference proteome</keyword>
<proteinExistence type="predicted"/>
<gene>
    <name evidence="2" type="ORF">XA68_12833</name>
</gene>
<reference evidence="2 3" key="2">
    <citation type="journal article" date="2017" name="Sci. Rep.">
        <title>Ant-infecting Ophiocordyceps genomes reveal a high diversity of potential behavioral manipulation genes and a possible major role for enterotoxins.</title>
        <authorList>
            <person name="de Bekker C."/>
            <person name="Ohm R.A."/>
            <person name="Evans H.C."/>
            <person name="Brachmann A."/>
            <person name="Hughes D.P."/>
        </authorList>
    </citation>
    <scope>NUCLEOTIDE SEQUENCE [LARGE SCALE GENOMIC DNA]</scope>
    <source>
        <strain evidence="2 3">SC16a</strain>
    </source>
</reference>
<evidence type="ECO:0008006" key="4">
    <source>
        <dbReference type="Google" id="ProtNLM"/>
    </source>
</evidence>
<protein>
    <recommendedName>
        <fullName evidence="4">DNA (cytosine-5)-methyltransferase 1 replication foci domain-containing protein</fullName>
    </recommendedName>
</protein>